<name>A0A1E3BN76_ASPCR</name>
<gene>
    <name evidence="3" type="ORF">SI65_03204</name>
</gene>
<evidence type="ECO:0000256" key="2">
    <source>
        <dbReference type="SAM" id="Phobius"/>
    </source>
</evidence>
<evidence type="ECO:0000313" key="4">
    <source>
        <dbReference type="Proteomes" id="UP000094569"/>
    </source>
</evidence>
<dbReference type="Proteomes" id="UP000094569">
    <property type="component" value="Unassembled WGS sequence"/>
</dbReference>
<dbReference type="OrthoDB" id="5304367at2759"/>
<feature type="transmembrane region" description="Helical" evidence="2">
    <location>
        <begin position="12"/>
        <end position="32"/>
    </location>
</feature>
<protein>
    <submittedName>
        <fullName evidence="3">Uncharacterized protein</fullName>
    </submittedName>
</protein>
<sequence>MNNRKTLGRPAGSLNAPIAAFIMAVLLCSYCITSIRSARRESQSTNASASQREKAETRQQQQQLSWVHQALEEQRQVEQGRKG</sequence>
<reference evidence="3 4" key="1">
    <citation type="journal article" date="2016" name="BMC Genomics">
        <title>Comparative genomic and transcriptomic analyses of the Fuzhuan brick tea-fermentation fungus Aspergillus cristatus.</title>
        <authorList>
            <person name="Ge Y."/>
            <person name="Wang Y."/>
            <person name="Liu Y."/>
            <person name="Tan Y."/>
            <person name="Ren X."/>
            <person name="Zhang X."/>
            <person name="Hyde K.D."/>
            <person name="Liu Y."/>
            <person name="Liu Z."/>
        </authorList>
    </citation>
    <scope>NUCLEOTIDE SEQUENCE [LARGE SCALE GENOMIC DNA]</scope>
    <source>
        <strain evidence="3 4">GZAAS20.1005</strain>
    </source>
</reference>
<dbReference type="AlphaFoldDB" id="A0A1E3BN76"/>
<dbReference type="VEuPathDB" id="FungiDB:SI65_03204"/>
<keyword evidence="2" id="KW-1133">Transmembrane helix</keyword>
<keyword evidence="2" id="KW-0472">Membrane</keyword>
<dbReference type="EMBL" id="JXNT01000002">
    <property type="protein sequence ID" value="ODM22358.1"/>
    <property type="molecule type" value="Genomic_DNA"/>
</dbReference>
<accession>A0A1E3BN76</accession>
<keyword evidence="4" id="KW-1185">Reference proteome</keyword>
<comment type="caution">
    <text evidence="3">The sequence shown here is derived from an EMBL/GenBank/DDBJ whole genome shotgun (WGS) entry which is preliminary data.</text>
</comment>
<evidence type="ECO:0000256" key="1">
    <source>
        <dbReference type="SAM" id="MobiDB-lite"/>
    </source>
</evidence>
<organism evidence="3 4">
    <name type="scientific">Aspergillus cristatus</name>
    <name type="common">Chinese Fuzhuan brick tea-fermentation fungus</name>
    <name type="synonym">Eurotium cristatum</name>
    <dbReference type="NCBI Taxonomy" id="573508"/>
    <lineage>
        <taxon>Eukaryota</taxon>
        <taxon>Fungi</taxon>
        <taxon>Dikarya</taxon>
        <taxon>Ascomycota</taxon>
        <taxon>Pezizomycotina</taxon>
        <taxon>Eurotiomycetes</taxon>
        <taxon>Eurotiomycetidae</taxon>
        <taxon>Eurotiales</taxon>
        <taxon>Aspergillaceae</taxon>
        <taxon>Aspergillus</taxon>
        <taxon>Aspergillus subgen. Aspergillus</taxon>
    </lineage>
</organism>
<keyword evidence="2" id="KW-0812">Transmembrane</keyword>
<feature type="region of interest" description="Disordered" evidence="1">
    <location>
        <begin position="38"/>
        <end position="65"/>
    </location>
</feature>
<proteinExistence type="predicted"/>
<evidence type="ECO:0000313" key="3">
    <source>
        <dbReference type="EMBL" id="ODM22358.1"/>
    </source>
</evidence>